<evidence type="ECO:0000313" key="16">
    <source>
        <dbReference type="Proteomes" id="UP001275315"/>
    </source>
</evidence>
<feature type="transmembrane region" description="Helical" evidence="13">
    <location>
        <begin position="163"/>
        <end position="188"/>
    </location>
</feature>
<evidence type="ECO:0000313" key="15">
    <source>
        <dbReference type="EMBL" id="MDY0410253.1"/>
    </source>
</evidence>
<dbReference type="EC" id="2.7.13.3" evidence="4"/>
<dbReference type="Gene3D" id="6.10.340.10">
    <property type="match status" value="1"/>
</dbReference>
<evidence type="ECO:0000256" key="1">
    <source>
        <dbReference type="ARBA" id="ARBA00000085"/>
    </source>
</evidence>
<dbReference type="InterPro" id="IPR003661">
    <property type="entry name" value="HisK_dim/P_dom"/>
</dbReference>
<dbReference type="Pfam" id="PF00512">
    <property type="entry name" value="HisKA"/>
    <property type="match status" value="1"/>
</dbReference>
<evidence type="ECO:0000256" key="5">
    <source>
        <dbReference type="ARBA" id="ARBA00022475"/>
    </source>
</evidence>
<feature type="transmembrane region" description="Helical" evidence="13">
    <location>
        <begin position="6"/>
        <end position="31"/>
    </location>
</feature>
<comment type="subcellular location">
    <subcellularLocation>
        <location evidence="3">Cell membrane</location>
    </subcellularLocation>
    <subcellularLocation>
        <location evidence="2">Membrane</location>
        <topology evidence="2">Multi-pass membrane protein</topology>
    </subcellularLocation>
</comment>
<keyword evidence="16" id="KW-1185">Reference proteome</keyword>
<dbReference type="PANTHER" id="PTHR45528:SF11">
    <property type="entry name" value="HISTIDINE KINASE"/>
    <property type="match status" value="1"/>
</dbReference>
<dbReference type="InterPro" id="IPR050398">
    <property type="entry name" value="HssS/ArlS-like"/>
</dbReference>
<keyword evidence="8 13" id="KW-0812">Transmembrane</keyword>
<sequence length="318" mass="36521">MRTLYVRIIVMTTAIMLISSIVGFIVTNIYYDHVLKEQNDAKVVSIANNAVDIFEQSKEEDIGNYLTTLSTLGYQFYLIDENGDGRLFGEPFRKYEMNQVMVDKVLQGGTYHGIKDYPWKLFITGFFDNELVNTVGIPIQVNGKTEALFVRQNTKLQFGEMRIFLAILLVLILVLSFILIILSTMFVVRPIKRLTEATKKIASGNFHLKLNVNRSDEIGRLAQDFTKMSEQLAKTEEKRQEFVSNVSHEIQSPLTSIQGFSKVLREEEISEDMRHHYSDIIYKESQRLSALSKQLLTLSFLDRGEGQEDCLYLMLLNS</sequence>
<evidence type="ECO:0000256" key="8">
    <source>
        <dbReference type="ARBA" id="ARBA00022692"/>
    </source>
</evidence>
<feature type="domain" description="HAMP" evidence="14">
    <location>
        <begin position="185"/>
        <end position="237"/>
    </location>
</feature>
<organism evidence="15 16">
    <name type="scientific">Paracerasibacillus soli</name>
    <dbReference type="NCBI Taxonomy" id="480284"/>
    <lineage>
        <taxon>Bacteria</taxon>
        <taxon>Bacillati</taxon>
        <taxon>Bacillota</taxon>
        <taxon>Bacilli</taxon>
        <taxon>Bacillales</taxon>
        <taxon>Bacillaceae</taxon>
        <taxon>Paracerasibacillus</taxon>
    </lineage>
</organism>
<gene>
    <name evidence="15" type="ORF">RWD45_19015</name>
</gene>
<evidence type="ECO:0000256" key="10">
    <source>
        <dbReference type="ARBA" id="ARBA00022989"/>
    </source>
</evidence>
<evidence type="ECO:0000256" key="3">
    <source>
        <dbReference type="ARBA" id="ARBA00004236"/>
    </source>
</evidence>
<accession>A0ABU5CV53</accession>
<proteinExistence type="predicted"/>
<comment type="catalytic activity">
    <reaction evidence="1">
        <text>ATP + protein L-histidine = ADP + protein N-phospho-L-histidine.</text>
        <dbReference type="EC" id="2.7.13.3"/>
    </reaction>
</comment>
<dbReference type="CDD" id="cd00082">
    <property type="entry name" value="HisKA"/>
    <property type="match status" value="1"/>
</dbReference>
<evidence type="ECO:0000259" key="14">
    <source>
        <dbReference type="PROSITE" id="PS50885"/>
    </source>
</evidence>
<dbReference type="PANTHER" id="PTHR45528">
    <property type="entry name" value="SENSOR HISTIDINE KINASE CPXA"/>
    <property type="match status" value="1"/>
</dbReference>
<evidence type="ECO:0000256" key="13">
    <source>
        <dbReference type="SAM" id="Phobius"/>
    </source>
</evidence>
<protein>
    <recommendedName>
        <fullName evidence="4">histidine kinase</fullName>
        <ecNumber evidence="4">2.7.13.3</ecNumber>
    </recommendedName>
</protein>
<dbReference type="Gene3D" id="1.10.287.130">
    <property type="match status" value="1"/>
</dbReference>
<dbReference type="InterPro" id="IPR003660">
    <property type="entry name" value="HAMP_dom"/>
</dbReference>
<name>A0ABU5CV53_9BACI</name>
<dbReference type="SUPFAM" id="SSF47384">
    <property type="entry name" value="Homodimeric domain of signal transducing histidine kinase"/>
    <property type="match status" value="1"/>
</dbReference>
<keyword evidence="5" id="KW-1003">Cell membrane</keyword>
<evidence type="ECO:0000256" key="9">
    <source>
        <dbReference type="ARBA" id="ARBA00022777"/>
    </source>
</evidence>
<dbReference type="SUPFAM" id="SSF158472">
    <property type="entry name" value="HAMP domain-like"/>
    <property type="match status" value="1"/>
</dbReference>
<evidence type="ECO:0000256" key="11">
    <source>
        <dbReference type="ARBA" id="ARBA00023012"/>
    </source>
</evidence>
<keyword evidence="10 13" id="KW-1133">Transmembrane helix</keyword>
<dbReference type="PROSITE" id="PS50885">
    <property type="entry name" value="HAMP"/>
    <property type="match status" value="1"/>
</dbReference>
<dbReference type="RefSeq" id="WP_320381125.1">
    <property type="nucleotide sequence ID" value="NZ_JAWDIQ010000003.1"/>
</dbReference>
<evidence type="ECO:0000256" key="12">
    <source>
        <dbReference type="ARBA" id="ARBA00023136"/>
    </source>
</evidence>
<evidence type="ECO:0000256" key="4">
    <source>
        <dbReference type="ARBA" id="ARBA00012438"/>
    </source>
</evidence>
<evidence type="ECO:0000256" key="6">
    <source>
        <dbReference type="ARBA" id="ARBA00022553"/>
    </source>
</evidence>
<keyword evidence="7" id="KW-0808">Transferase</keyword>
<keyword evidence="12 13" id="KW-0472">Membrane</keyword>
<evidence type="ECO:0000256" key="7">
    <source>
        <dbReference type="ARBA" id="ARBA00022679"/>
    </source>
</evidence>
<dbReference type="CDD" id="cd06225">
    <property type="entry name" value="HAMP"/>
    <property type="match status" value="1"/>
</dbReference>
<dbReference type="EMBL" id="JAWDIQ010000003">
    <property type="protein sequence ID" value="MDY0410253.1"/>
    <property type="molecule type" value="Genomic_DNA"/>
</dbReference>
<keyword evidence="6" id="KW-0597">Phosphoprotein</keyword>
<dbReference type="Pfam" id="PF00672">
    <property type="entry name" value="HAMP"/>
    <property type="match status" value="1"/>
</dbReference>
<keyword evidence="11" id="KW-0902">Two-component regulatory system</keyword>
<dbReference type="SMART" id="SM00304">
    <property type="entry name" value="HAMP"/>
    <property type="match status" value="1"/>
</dbReference>
<keyword evidence="9" id="KW-0418">Kinase</keyword>
<dbReference type="Proteomes" id="UP001275315">
    <property type="component" value="Unassembled WGS sequence"/>
</dbReference>
<comment type="caution">
    <text evidence="15">The sequence shown here is derived from an EMBL/GenBank/DDBJ whole genome shotgun (WGS) entry which is preliminary data.</text>
</comment>
<dbReference type="InterPro" id="IPR036097">
    <property type="entry name" value="HisK_dim/P_sf"/>
</dbReference>
<reference evidence="15 16" key="1">
    <citation type="submission" date="2023-10" db="EMBL/GenBank/DDBJ databases">
        <title>Virgibacillus soli CC-YMP-6 genome.</title>
        <authorList>
            <person name="Miliotis G."/>
            <person name="Sengupta P."/>
            <person name="Hameed A."/>
            <person name="Chuvochina M."/>
            <person name="Mcdonagh F."/>
            <person name="Simpson A.C."/>
            <person name="Singh N.K."/>
            <person name="Rekha P.D."/>
            <person name="Raman K."/>
            <person name="Hugenholtz P."/>
            <person name="Venkateswaran K."/>
        </authorList>
    </citation>
    <scope>NUCLEOTIDE SEQUENCE [LARGE SCALE GENOMIC DNA]</scope>
    <source>
        <strain evidence="15 16">CC-YMP-6</strain>
    </source>
</reference>
<evidence type="ECO:0000256" key="2">
    <source>
        <dbReference type="ARBA" id="ARBA00004141"/>
    </source>
</evidence>
<dbReference type="SMART" id="SM00388">
    <property type="entry name" value="HisKA"/>
    <property type="match status" value="1"/>
</dbReference>